<feature type="coiled-coil region" evidence="1">
    <location>
        <begin position="162"/>
        <end position="192"/>
    </location>
</feature>
<organism evidence="2">
    <name type="scientific">Catovirus CTV1</name>
    <dbReference type="NCBI Taxonomy" id="1977631"/>
    <lineage>
        <taxon>Viruses</taxon>
        <taxon>Varidnaviria</taxon>
        <taxon>Bamfordvirae</taxon>
        <taxon>Nucleocytoviricota</taxon>
        <taxon>Megaviricetes</taxon>
        <taxon>Imitervirales</taxon>
        <taxon>Mimiviridae</taxon>
        <taxon>Klosneuvirinae</taxon>
        <taxon>Catovirus</taxon>
    </lineage>
</organism>
<dbReference type="EMBL" id="KY684083">
    <property type="protein sequence ID" value="ARF08672.1"/>
    <property type="molecule type" value="Genomic_DNA"/>
</dbReference>
<keyword evidence="1" id="KW-0175">Coiled coil</keyword>
<name>A0A1V0SAD8_9VIRU</name>
<reference evidence="2" key="1">
    <citation type="journal article" date="2017" name="Science">
        <title>Giant viruses with an expanded complement of translation system components.</title>
        <authorList>
            <person name="Schulz F."/>
            <person name="Yutin N."/>
            <person name="Ivanova N.N."/>
            <person name="Ortega D.R."/>
            <person name="Lee T.K."/>
            <person name="Vierheilig J."/>
            <person name="Daims H."/>
            <person name="Horn M."/>
            <person name="Wagner M."/>
            <person name="Jensen G.J."/>
            <person name="Kyrpides N.C."/>
            <person name="Koonin E.V."/>
            <person name="Woyke T."/>
        </authorList>
    </citation>
    <scope>NUCLEOTIDE SEQUENCE</scope>
    <source>
        <strain evidence="2">CTV1</strain>
    </source>
</reference>
<proteinExistence type="predicted"/>
<sequence length="192" mass="22777">MSANNILYKEELDFIIQSFKNNKKYSDIGKQLNRTTLFVKNEINKYIKENYRNGKSIYKLSKEFNIPMEKIKDIVENTKITDITYLEKDKVEQIVNLIKSKKKYSEIAKNLDTTKDTVSLYFKRKIKEQVDNGVKRNEVAKLYDISDSQVDNLLNVKVNKIKIKKESQIDILKKENLELKNQIEQLKKKFEK</sequence>
<evidence type="ECO:0000256" key="1">
    <source>
        <dbReference type="SAM" id="Coils"/>
    </source>
</evidence>
<accession>A0A1V0SAD8</accession>
<gene>
    <name evidence="2" type="ORF">Catovirus_1_722</name>
</gene>
<protein>
    <submittedName>
        <fullName evidence="2">Uncharacterized protein</fullName>
    </submittedName>
</protein>
<evidence type="ECO:0000313" key="2">
    <source>
        <dbReference type="EMBL" id="ARF08672.1"/>
    </source>
</evidence>